<name>Z9JLU7_9GAMM</name>
<feature type="transmembrane region" description="Helical" evidence="1">
    <location>
        <begin position="35"/>
        <end position="54"/>
    </location>
</feature>
<feature type="transmembrane region" description="Helical" evidence="1">
    <location>
        <begin position="60"/>
        <end position="81"/>
    </location>
</feature>
<protein>
    <submittedName>
        <fullName evidence="2">Uncharacterized protein</fullName>
    </submittedName>
</protein>
<evidence type="ECO:0000313" key="3">
    <source>
        <dbReference type="Proteomes" id="UP000020406"/>
    </source>
</evidence>
<dbReference type="EMBL" id="JDSQ01000005">
    <property type="protein sequence ID" value="EWS78737.1"/>
    <property type="molecule type" value="Genomic_DNA"/>
</dbReference>
<sequence length="106" mass="11950">MPTFKGDEMNKFKAMMIAFDDCIASNLLAEGVSRLRMKMVFFTGFIFVFLYIVFTDIDIASFDVGMCVILVIALSIGLLCINRYFKSHFHADGSLKKKKNSSEDAV</sequence>
<dbReference type="Proteomes" id="UP000020406">
    <property type="component" value="Unassembled WGS sequence"/>
</dbReference>
<keyword evidence="1" id="KW-1133">Transmembrane helix</keyword>
<gene>
    <name evidence="2" type="ORF">AF72_03990</name>
</gene>
<dbReference type="AlphaFoldDB" id="Z9JLU7"/>
<keyword evidence="1" id="KW-0812">Transmembrane</keyword>
<reference evidence="2 3" key="1">
    <citation type="journal article" date="2014" name="Genome Announc.">
        <title>Draft Genome Sequence of Xylella fastidiosa Pear Leaf Scorch Strain in Taiwan.</title>
        <authorList>
            <person name="Su C.C."/>
            <person name="Deng W.L."/>
            <person name="Jan F.J."/>
            <person name="Chang C.J."/>
            <person name="Huang H."/>
            <person name="Chen J."/>
        </authorList>
    </citation>
    <scope>NUCLEOTIDE SEQUENCE [LARGE SCALE GENOMIC DNA]</scope>
    <source>
        <strain evidence="2 3">PLS229</strain>
    </source>
</reference>
<organism evidence="2 3">
    <name type="scientific">Xylella taiwanensis</name>
    <dbReference type="NCBI Taxonomy" id="1444770"/>
    <lineage>
        <taxon>Bacteria</taxon>
        <taxon>Pseudomonadati</taxon>
        <taxon>Pseudomonadota</taxon>
        <taxon>Gammaproteobacteria</taxon>
        <taxon>Lysobacterales</taxon>
        <taxon>Lysobacteraceae</taxon>
        <taxon>Xylella</taxon>
    </lineage>
</organism>
<evidence type="ECO:0000313" key="2">
    <source>
        <dbReference type="EMBL" id="EWS78737.1"/>
    </source>
</evidence>
<keyword evidence="1" id="KW-0472">Membrane</keyword>
<accession>Z9JLU7</accession>
<comment type="caution">
    <text evidence="2">The sequence shown here is derived from an EMBL/GenBank/DDBJ whole genome shotgun (WGS) entry which is preliminary data.</text>
</comment>
<proteinExistence type="predicted"/>
<evidence type="ECO:0000256" key="1">
    <source>
        <dbReference type="SAM" id="Phobius"/>
    </source>
</evidence>
<dbReference type="STRING" id="1444770.AF72_03990"/>